<organism evidence="2">
    <name type="scientific">Perkinsus marinus (strain ATCC 50983 / TXsc)</name>
    <dbReference type="NCBI Taxonomy" id="423536"/>
    <lineage>
        <taxon>Eukaryota</taxon>
        <taxon>Sar</taxon>
        <taxon>Alveolata</taxon>
        <taxon>Perkinsozoa</taxon>
        <taxon>Perkinsea</taxon>
        <taxon>Perkinsida</taxon>
        <taxon>Perkinsidae</taxon>
        <taxon>Perkinsus</taxon>
    </lineage>
</organism>
<sequence length="137" mass="15106">WTSRYALIHGAKKVFDLDDDNIIYADSVQEITKGDFMGYCGASRETTGCPGKHTVTISATSTVPSVFNPYSTGMVPGLDNAETVLWPRGYPLSYIRRDRATTTAKPSSTSDTWTREIAVVQTLADNDPDFDAIYRLT</sequence>
<keyword evidence="2" id="KW-1185">Reference proteome</keyword>
<dbReference type="EMBL" id="GG682149">
    <property type="protein sequence ID" value="EER03724.1"/>
    <property type="molecule type" value="Genomic_DNA"/>
</dbReference>
<feature type="non-terminal residue" evidence="1">
    <location>
        <position position="137"/>
    </location>
</feature>
<accession>C5LHX0</accession>
<name>C5LHX0_PERM5</name>
<dbReference type="GeneID" id="9048218"/>
<dbReference type="Proteomes" id="UP000007800">
    <property type="component" value="Unassembled WGS sequence"/>
</dbReference>
<proteinExistence type="predicted"/>
<dbReference type="AlphaFoldDB" id="C5LHX0"/>
<reference evidence="1 2" key="1">
    <citation type="submission" date="2008-07" db="EMBL/GenBank/DDBJ databases">
        <authorList>
            <person name="El-Sayed N."/>
            <person name="Caler E."/>
            <person name="Inman J."/>
            <person name="Amedeo P."/>
            <person name="Hass B."/>
            <person name="Wortman J."/>
        </authorList>
    </citation>
    <scope>NUCLEOTIDE SEQUENCE [LARGE SCALE GENOMIC DNA]</scope>
    <source>
        <strain evidence="2">ATCC 50983 / TXsc</strain>
    </source>
</reference>
<dbReference type="PANTHER" id="PTHR31362">
    <property type="entry name" value="GLYCOSYLTRANSFERASE STELLO1-RELATED"/>
    <property type="match status" value="1"/>
</dbReference>
<dbReference type="InterPro" id="IPR005049">
    <property type="entry name" value="STL-like"/>
</dbReference>
<evidence type="ECO:0000313" key="1">
    <source>
        <dbReference type="EMBL" id="EER03724.1"/>
    </source>
</evidence>
<protein>
    <submittedName>
        <fullName evidence="1">Uncharacterized protein</fullName>
    </submittedName>
</protein>
<dbReference type="PANTHER" id="PTHR31362:SF0">
    <property type="entry name" value="EXOSTOSIN DOMAIN-CONTAINING PROTEIN-RELATED"/>
    <property type="match status" value="1"/>
</dbReference>
<dbReference type="OrthoDB" id="408493at2759"/>
<dbReference type="RefSeq" id="XP_002771908.1">
    <property type="nucleotide sequence ID" value="XM_002771862.1"/>
</dbReference>
<dbReference type="InParanoid" id="C5LHX0"/>
<feature type="non-terminal residue" evidence="1">
    <location>
        <position position="1"/>
    </location>
</feature>
<gene>
    <name evidence="1" type="ORF">Pmar_PMAR023022</name>
</gene>
<evidence type="ECO:0000313" key="2">
    <source>
        <dbReference type="Proteomes" id="UP000007800"/>
    </source>
</evidence>